<dbReference type="EMBL" id="BGKA01000144">
    <property type="protein sequence ID" value="GBH18147.1"/>
    <property type="molecule type" value="Genomic_DNA"/>
</dbReference>
<reference evidence="1 2" key="1">
    <citation type="submission" date="2018-04" db="EMBL/GenBank/DDBJ databases">
        <title>Draft genome sequence of Pseudomonas syringae pv. actinidiae biovar 3 strains isolated from kiwifruit in Kagawa prefecture.</title>
        <authorList>
            <person name="Tabuchi M."/>
            <person name="Saito M."/>
            <person name="Fujiwara S."/>
            <person name="Sasa N."/>
            <person name="Akimitsu K."/>
            <person name="Gomi K."/>
            <person name="Konishi-Sugita S."/>
            <person name="Hamano K."/>
            <person name="Kataoka I."/>
        </authorList>
    </citation>
    <scope>NUCLEOTIDE SEQUENCE [LARGE SCALE GENOMIC DNA]</scope>
    <source>
        <strain evidence="1 2">MAFF212211</strain>
    </source>
</reference>
<sequence length="39" mass="4323">MLGFESKKHPINVVTAFNDISRRNGLGNDQLVVLASRQP</sequence>
<dbReference type="AlphaFoldDB" id="A0AAN4Q6E2"/>
<proteinExistence type="predicted"/>
<evidence type="ECO:0000313" key="2">
    <source>
        <dbReference type="Proteomes" id="UP000248291"/>
    </source>
</evidence>
<gene>
    <name evidence="1" type="ORF">KPSA3_04126</name>
</gene>
<evidence type="ECO:0000313" key="1">
    <source>
        <dbReference type="EMBL" id="GBH18147.1"/>
    </source>
</evidence>
<organism evidence="1 2">
    <name type="scientific">Pseudomonas syringae pv. actinidiae</name>
    <dbReference type="NCBI Taxonomy" id="103796"/>
    <lineage>
        <taxon>Bacteria</taxon>
        <taxon>Pseudomonadati</taxon>
        <taxon>Pseudomonadota</taxon>
        <taxon>Gammaproteobacteria</taxon>
        <taxon>Pseudomonadales</taxon>
        <taxon>Pseudomonadaceae</taxon>
        <taxon>Pseudomonas</taxon>
        <taxon>Pseudomonas syringae</taxon>
    </lineage>
</organism>
<dbReference type="Proteomes" id="UP000248291">
    <property type="component" value="Unassembled WGS sequence"/>
</dbReference>
<accession>A0AAN4Q6E2</accession>
<name>A0AAN4Q6E2_PSESF</name>
<comment type="caution">
    <text evidence="1">The sequence shown here is derived from an EMBL/GenBank/DDBJ whole genome shotgun (WGS) entry which is preliminary data.</text>
</comment>
<protein>
    <submittedName>
        <fullName evidence="1">Uncharacterized protein</fullName>
    </submittedName>
</protein>